<evidence type="ECO:0000313" key="1">
    <source>
        <dbReference type="EMBL" id="GAI70084.1"/>
    </source>
</evidence>
<dbReference type="AlphaFoldDB" id="X1SQK2"/>
<sequence>MSEPQGRTTVFYRASVSIAPAEVVEVQLRPPNMELWHVVWAEGQQDDGDVMCGWKWYDPQNPAGVQLHVTSVSANLPLPFGALAPSEQGPGAISLPITNSRYPAYFFVASGATKTGVVVAIIVEQVGAEGSH</sequence>
<protein>
    <submittedName>
        <fullName evidence="1">Uncharacterized protein</fullName>
    </submittedName>
</protein>
<reference evidence="1" key="1">
    <citation type="journal article" date="2014" name="Front. Microbiol.">
        <title>High frequency of phylogenetically diverse reductive dehalogenase-homologous genes in deep subseafloor sedimentary metagenomes.</title>
        <authorList>
            <person name="Kawai M."/>
            <person name="Futagami T."/>
            <person name="Toyoda A."/>
            <person name="Takaki Y."/>
            <person name="Nishi S."/>
            <person name="Hori S."/>
            <person name="Arai W."/>
            <person name="Tsubouchi T."/>
            <person name="Morono Y."/>
            <person name="Uchiyama I."/>
            <person name="Ito T."/>
            <person name="Fujiyama A."/>
            <person name="Inagaki F."/>
            <person name="Takami H."/>
        </authorList>
    </citation>
    <scope>NUCLEOTIDE SEQUENCE</scope>
    <source>
        <strain evidence="1">Expedition CK06-06</strain>
    </source>
</reference>
<dbReference type="EMBL" id="BARW01000101">
    <property type="protein sequence ID" value="GAI70084.1"/>
    <property type="molecule type" value="Genomic_DNA"/>
</dbReference>
<proteinExistence type="predicted"/>
<gene>
    <name evidence="1" type="ORF">S12H4_00707</name>
</gene>
<accession>X1SQK2</accession>
<name>X1SQK2_9ZZZZ</name>
<organism evidence="1">
    <name type="scientific">marine sediment metagenome</name>
    <dbReference type="NCBI Taxonomy" id="412755"/>
    <lineage>
        <taxon>unclassified sequences</taxon>
        <taxon>metagenomes</taxon>
        <taxon>ecological metagenomes</taxon>
    </lineage>
</organism>
<comment type="caution">
    <text evidence="1">The sequence shown here is derived from an EMBL/GenBank/DDBJ whole genome shotgun (WGS) entry which is preliminary data.</text>
</comment>